<dbReference type="PANTHER" id="PTHR43675:SF8">
    <property type="entry name" value="ARSENITE METHYLTRANSFERASE"/>
    <property type="match status" value="1"/>
</dbReference>
<feature type="domain" description="Methyltransferase" evidence="9">
    <location>
        <begin position="81"/>
        <end position="221"/>
    </location>
</feature>
<dbReference type="OrthoDB" id="9765084at2"/>
<evidence type="ECO:0000256" key="6">
    <source>
        <dbReference type="ARBA" id="ARBA00047941"/>
    </source>
</evidence>
<dbReference type="AlphaFoldDB" id="C4XM92"/>
<keyword evidence="2" id="KW-0949">S-adenosyl-L-methionine</keyword>
<dbReference type="EC" id="2.1.1.137" evidence="4"/>
<dbReference type="Proteomes" id="UP000009071">
    <property type="component" value="Chromosome"/>
</dbReference>
<proteinExistence type="inferred from homology"/>
<evidence type="ECO:0000256" key="5">
    <source>
        <dbReference type="ARBA" id="ARBA00034545"/>
    </source>
</evidence>
<comment type="catalytic activity">
    <reaction evidence="6">
        <text>arsenic triglutathione + [thioredoxin]-dithiol + S-adenosyl-L-methionine + 2 H2O = methylarsonous acid + [thioredoxin]-disulfide + 3 glutathione + S-adenosyl-L-homocysteine + H(+)</text>
        <dbReference type="Rhea" id="RHEA:69460"/>
        <dbReference type="Rhea" id="RHEA-COMP:10698"/>
        <dbReference type="Rhea" id="RHEA-COMP:10700"/>
        <dbReference type="ChEBI" id="CHEBI:15377"/>
        <dbReference type="ChEBI" id="CHEBI:15378"/>
        <dbReference type="ChEBI" id="CHEBI:17826"/>
        <dbReference type="ChEBI" id="CHEBI:29950"/>
        <dbReference type="ChEBI" id="CHEBI:50058"/>
        <dbReference type="ChEBI" id="CHEBI:57856"/>
        <dbReference type="ChEBI" id="CHEBI:57925"/>
        <dbReference type="ChEBI" id="CHEBI:59789"/>
        <dbReference type="ChEBI" id="CHEBI:183640"/>
        <dbReference type="EC" id="2.1.1.137"/>
    </reaction>
</comment>
<dbReference type="STRING" id="573370.DMR_37290"/>
<comment type="catalytic activity">
    <reaction evidence="7">
        <text>arsenic triglutathione + 2 [thioredoxin]-dithiol + 2 S-adenosyl-L-methionine + H2O = dimethylarsinous acid + 2 [thioredoxin]-disulfide + 3 glutathione + 2 S-adenosyl-L-homocysteine + 2 H(+)</text>
        <dbReference type="Rhea" id="RHEA:69464"/>
        <dbReference type="Rhea" id="RHEA-COMP:10698"/>
        <dbReference type="Rhea" id="RHEA-COMP:10700"/>
        <dbReference type="ChEBI" id="CHEBI:15377"/>
        <dbReference type="ChEBI" id="CHEBI:15378"/>
        <dbReference type="ChEBI" id="CHEBI:23808"/>
        <dbReference type="ChEBI" id="CHEBI:29950"/>
        <dbReference type="ChEBI" id="CHEBI:50058"/>
        <dbReference type="ChEBI" id="CHEBI:57856"/>
        <dbReference type="ChEBI" id="CHEBI:57925"/>
        <dbReference type="ChEBI" id="CHEBI:59789"/>
        <dbReference type="ChEBI" id="CHEBI:183640"/>
        <dbReference type="EC" id="2.1.1.137"/>
    </reaction>
</comment>
<evidence type="ECO:0000256" key="4">
    <source>
        <dbReference type="ARBA" id="ARBA00034521"/>
    </source>
</evidence>
<dbReference type="SUPFAM" id="SSF53335">
    <property type="entry name" value="S-adenosyl-L-methionine-dependent methyltransferases"/>
    <property type="match status" value="1"/>
</dbReference>
<dbReference type="InterPro" id="IPR026669">
    <property type="entry name" value="Arsenite_MeTrfase-like"/>
</dbReference>
<evidence type="ECO:0000256" key="7">
    <source>
        <dbReference type="ARBA" id="ARBA00047943"/>
    </source>
</evidence>
<sequence>MKEPRDVEIRQSIRTKYAETALSGKSGCGCGSGCCGPQSANASEELARMAGYATAEVQSVPEGANMGLGCGNPQAIAALRPGEVVVDLGSGGGFDCFLAARQVGETGRVIGVDMTPEMVEKARRNAVTAQCGNVSFRLGEIEYLPVPDGIADVVLSNCVVNLSTDKAQVFREAYRVLKPGGRLAIADIVATEELPEMVRRDIKLHAACVAGAERIVVLEAMMREAGFRQISIRPRPESAALLAAWLPGLRGYPARLLLCINLPEHDNCAGQFHKGNEGR</sequence>
<evidence type="ECO:0000256" key="8">
    <source>
        <dbReference type="ARBA" id="ARBA00048428"/>
    </source>
</evidence>
<dbReference type="InterPro" id="IPR029063">
    <property type="entry name" value="SAM-dependent_MTases_sf"/>
</dbReference>
<keyword evidence="11" id="KW-1185">Reference proteome</keyword>
<dbReference type="Gene3D" id="3.40.50.150">
    <property type="entry name" value="Vaccinia Virus protein VP39"/>
    <property type="match status" value="1"/>
</dbReference>
<dbReference type="CDD" id="cd02440">
    <property type="entry name" value="AdoMet_MTases"/>
    <property type="match status" value="1"/>
</dbReference>
<dbReference type="KEGG" id="dma:DMR_37290"/>
<dbReference type="HOGENOM" id="CLU_052868_1_1_7"/>
<evidence type="ECO:0000259" key="9">
    <source>
        <dbReference type="Pfam" id="PF13847"/>
    </source>
</evidence>
<dbReference type="EMBL" id="AP010904">
    <property type="protein sequence ID" value="BAH77220.1"/>
    <property type="molecule type" value="Genomic_DNA"/>
</dbReference>
<keyword evidence="1" id="KW-0808">Transferase</keyword>
<dbReference type="NCBIfam" id="NF008823">
    <property type="entry name" value="PRK11873.1"/>
    <property type="match status" value="1"/>
</dbReference>
<dbReference type="InterPro" id="IPR025714">
    <property type="entry name" value="Methyltranfer_dom"/>
</dbReference>
<reference evidence="10 11" key="1">
    <citation type="journal article" date="2009" name="Genome Res.">
        <title>Whole genome sequence of Desulfovibrio magneticus strain RS-1 revealed common gene clusters in magnetotactic bacteria.</title>
        <authorList>
            <person name="Nakazawa H."/>
            <person name="Arakaki A."/>
            <person name="Narita-Yamada S."/>
            <person name="Yashiro I."/>
            <person name="Jinno K."/>
            <person name="Aoki N."/>
            <person name="Tsuruyama A."/>
            <person name="Okamura Y."/>
            <person name="Tanikawa S."/>
            <person name="Fujita N."/>
            <person name="Takeyama H."/>
            <person name="Matsunaga T."/>
        </authorList>
    </citation>
    <scope>NUCLEOTIDE SEQUENCE [LARGE SCALE GENOMIC DNA]</scope>
    <source>
        <strain evidence="11">ATCC 700980 / DSM 13731 / RS-1</strain>
    </source>
</reference>
<evidence type="ECO:0000256" key="1">
    <source>
        <dbReference type="ARBA" id="ARBA00022679"/>
    </source>
</evidence>
<comment type="similarity">
    <text evidence="3">Belongs to the methyltransferase superfamily. Arsenite methyltransferase family.</text>
</comment>
<dbReference type="Pfam" id="PF13847">
    <property type="entry name" value="Methyltransf_31"/>
    <property type="match status" value="1"/>
</dbReference>
<evidence type="ECO:0000313" key="11">
    <source>
        <dbReference type="Proteomes" id="UP000009071"/>
    </source>
</evidence>
<organism evidence="10 11">
    <name type="scientific">Solidesulfovibrio magneticus (strain ATCC 700980 / DSM 13731 / RS-1)</name>
    <name type="common">Desulfovibrio magneticus</name>
    <dbReference type="NCBI Taxonomy" id="573370"/>
    <lineage>
        <taxon>Bacteria</taxon>
        <taxon>Pseudomonadati</taxon>
        <taxon>Thermodesulfobacteriota</taxon>
        <taxon>Desulfovibrionia</taxon>
        <taxon>Desulfovibrionales</taxon>
        <taxon>Desulfovibrionaceae</taxon>
        <taxon>Solidesulfovibrio</taxon>
    </lineage>
</organism>
<dbReference type="GO" id="GO:0030791">
    <property type="term" value="F:arsenite methyltransferase activity"/>
    <property type="evidence" value="ECO:0007669"/>
    <property type="project" value="UniProtKB-EC"/>
</dbReference>
<evidence type="ECO:0000313" key="10">
    <source>
        <dbReference type="EMBL" id="BAH77220.1"/>
    </source>
</evidence>
<dbReference type="eggNOG" id="COG2226">
    <property type="taxonomic scope" value="Bacteria"/>
</dbReference>
<evidence type="ECO:0000256" key="3">
    <source>
        <dbReference type="ARBA" id="ARBA00034487"/>
    </source>
</evidence>
<protein>
    <recommendedName>
        <fullName evidence="5">Arsenite methyltransferase</fullName>
        <ecNumber evidence="4">2.1.1.137</ecNumber>
    </recommendedName>
</protein>
<accession>C4XM92</accession>
<gene>
    <name evidence="10" type="ordered locus">DMR_37290</name>
</gene>
<evidence type="ECO:0000256" key="2">
    <source>
        <dbReference type="ARBA" id="ARBA00022691"/>
    </source>
</evidence>
<comment type="catalytic activity">
    <reaction evidence="8">
        <text>arsenic triglutathione + 3 [thioredoxin]-dithiol + 3 S-adenosyl-L-methionine = trimethylarsine + 3 [thioredoxin]-disulfide + 3 glutathione + 3 S-adenosyl-L-homocysteine + 3 H(+)</text>
        <dbReference type="Rhea" id="RHEA:69432"/>
        <dbReference type="Rhea" id="RHEA-COMP:10698"/>
        <dbReference type="Rhea" id="RHEA-COMP:10700"/>
        <dbReference type="ChEBI" id="CHEBI:15378"/>
        <dbReference type="ChEBI" id="CHEBI:27130"/>
        <dbReference type="ChEBI" id="CHEBI:29950"/>
        <dbReference type="ChEBI" id="CHEBI:50058"/>
        <dbReference type="ChEBI" id="CHEBI:57856"/>
        <dbReference type="ChEBI" id="CHEBI:57925"/>
        <dbReference type="ChEBI" id="CHEBI:59789"/>
        <dbReference type="ChEBI" id="CHEBI:183640"/>
        <dbReference type="EC" id="2.1.1.137"/>
    </reaction>
</comment>
<dbReference type="PANTHER" id="PTHR43675">
    <property type="entry name" value="ARSENITE METHYLTRANSFERASE"/>
    <property type="match status" value="1"/>
</dbReference>
<dbReference type="RefSeq" id="WP_015862362.1">
    <property type="nucleotide sequence ID" value="NC_012796.1"/>
</dbReference>
<name>C4XM92_SOLM1</name>